<reference evidence="3 4" key="1">
    <citation type="submission" date="2015-12" db="EMBL/GenBank/DDBJ databases">
        <title>The genome of Folsomia candida.</title>
        <authorList>
            <person name="Faddeeva A."/>
            <person name="Derks M.F."/>
            <person name="Anvar Y."/>
            <person name="Smit S."/>
            <person name="Van Straalen N."/>
            <person name="Roelofs D."/>
        </authorList>
    </citation>
    <scope>NUCLEOTIDE SEQUENCE [LARGE SCALE GENOMIC DNA]</scope>
    <source>
        <strain evidence="3 4">VU population</strain>
        <tissue evidence="3">Whole body</tissue>
    </source>
</reference>
<keyword evidence="4" id="KW-1185">Reference proteome</keyword>
<evidence type="ECO:0000313" key="3">
    <source>
        <dbReference type="EMBL" id="OXA56463.1"/>
    </source>
</evidence>
<organism evidence="3 4">
    <name type="scientific">Folsomia candida</name>
    <name type="common">Springtail</name>
    <dbReference type="NCBI Taxonomy" id="158441"/>
    <lineage>
        <taxon>Eukaryota</taxon>
        <taxon>Metazoa</taxon>
        <taxon>Ecdysozoa</taxon>
        <taxon>Arthropoda</taxon>
        <taxon>Hexapoda</taxon>
        <taxon>Collembola</taxon>
        <taxon>Entomobryomorpha</taxon>
        <taxon>Isotomoidea</taxon>
        <taxon>Isotomidae</taxon>
        <taxon>Proisotominae</taxon>
        <taxon>Folsomia</taxon>
    </lineage>
</organism>
<dbReference type="Proteomes" id="UP000198287">
    <property type="component" value="Unassembled WGS sequence"/>
</dbReference>
<gene>
    <name evidence="3" type="ORF">Fcan01_09502</name>
</gene>
<evidence type="ECO:0000256" key="2">
    <source>
        <dbReference type="SAM" id="SignalP"/>
    </source>
</evidence>
<accession>A0A226EFQ0</accession>
<sequence length="217" mass="23305">MKNLRLSLVKGGGGGTPRVLGCLLLVAMLLSLLATFTEAKRSACWRYGHSCWGGHGKRNGGGGAIGQEFSSLSGDGISNVDVTGGPSSPPAWLMGLLDRNSGRILPLRMVTQLLRGRNSNYVNGNKVLMRSSAMHKVKREQDDEGVEGLGQKLKSGESESELDNSFSADSSVFVRDRRSLNPEDFSASSSAEQQHPPLQSVHGKVLFSKLNGNQHQE</sequence>
<feature type="compositionally biased region" description="Polar residues" evidence="1">
    <location>
        <begin position="186"/>
        <end position="197"/>
    </location>
</feature>
<evidence type="ECO:0000313" key="4">
    <source>
        <dbReference type="Proteomes" id="UP000198287"/>
    </source>
</evidence>
<protein>
    <submittedName>
        <fullName evidence="3">Uncharacterized protein</fullName>
    </submittedName>
</protein>
<dbReference type="AlphaFoldDB" id="A0A226EFQ0"/>
<feature type="chain" id="PRO_5013166724" evidence="2">
    <location>
        <begin position="40"/>
        <end position="217"/>
    </location>
</feature>
<keyword evidence="2" id="KW-0732">Signal</keyword>
<proteinExistence type="predicted"/>
<feature type="signal peptide" evidence="2">
    <location>
        <begin position="1"/>
        <end position="39"/>
    </location>
</feature>
<evidence type="ECO:0000256" key="1">
    <source>
        <dbReference type="SAM" id="MobiDB-lite"/>
    </source>
</evidence>
<dbReference type="EMBL" id="LNIX01000004">
    <property type="protein sequence ID" value="OXA56463.1"/>
    <property type="molecule type" value="Genomic_DNA"/>
</dbReference>
<name>A0A226EFQ0_FOLCA</name>
<feature type="region of interest" description="Disordered" evidence="1">
    <location>
        <begin position="133"/>
        <end position="217"/>
    </location>
</feature>
<comment type="caution">
    <text evidence="3">The sequence shown here is derived from an EMBL/GenBank/DDBJ whole genome shotgun (WGS) entry which is preliminary data.</text>
</comment>